<feature type="non-terminal residue" evidence="5">
    <location>
        <position position="1"/>
    </location>
</feature>
<dbReference type="InterPro" id="IPR058914">
    <property type="entry name" value="LIPB1/2_CC"/>
</dbReference>
<dbReference type="Proteomes" id="UP000759131">
    <property type="component" value="Unassembled WGS sequence"/>
</dbReference>
<feature type="region of interest" description="Disordered" evidence="3">
    <location>
        <begin position="141"/>
        <end position="182"/>
    </location>
</feature>
<dbReference type="EMBL" id="OC894734">
    <property type="protein sequence ID" value="CAD7647530.1"/>
    <property type="molecule type" value="Genomic_DNA"/>
</dbReference>
<dbReference type="GO" id="GO:0048786">
    <property type="term" value="C:presynaptic active zone"/>
    <property type="evidence" value="ECO:0007669"/>
    <property type="project" value="TreeGrafter"/>
</dbReference>
<reference evidence="5" key="1">
    <citation type="submission" date="2020-11" db="EMBL/GenBank/DDBJ databases">
        <authorList>
            <person name="Tran Van P."/>
        </authorList>
    </citation>
    <scope>NUCLEOTIDE SEQUENCE</scope>
</reference>
<evidence type="ECO:0000313" key="6">
    <source>
        <dbReference type="Proteomes" id="UP000759131"/>
    </source>
</evidence>
<protein>
    <recommendedName>
        <fullName evidence="4">Liprin-beta-1/2 coiled-coil domain-containing protein</fullName>
    </recommendedName>
</protein>
<evidence type="ECO:0000256" key="3">
    <source>
        <dbReference type="SAM" id="MobiDB-lite"/>
    </source>
</evidence>
<evidence type="ECO:0000256" key="1">
    <source>
        <dbReference type="ARBA" id="ARBA00022737"/>
    </source>
</evidence>
<evidence type="ECO:0000313" key="5">
    <source>
        <dbReference type="EMBL" id="CAD7647530.1"/>
    </source>
</evidence>
<dbReference type="EMBL" id="CAJPIZ010040159">
    <property type="protein sequence ID" value="CAG2121543.1"/>
    <property type="molecule type" value="Genomic_DNA"/>
</dbReference>
<dbReference type="PANTHER" id="PTHR12587">
    <property type="entry name" value="LAR INTERACTING PROTEIN LIP -RELATED PROTEIN"/>
    <property type="match status" value="1"/>
</dbReference>
<keyword evidence="2" id="KW-0175">Coiled coil</keyword>
<keyword evidence="6" id="KW-1185">Reference proteome</keyword>
<dbReference type="GO" id="GO:0007528">
    <property type="term" value="P:neuromuscular junction development"/>
    <property type="evidence" value="ECO:0007669"/>
    <property type="project" value="TreeGrafter"/>
</dbReference>
<name>A0A7R9LVY6_9ACAR</name>
<feature type="coiled-coil region" evidence="2">
    <location>
        <begin position="8"/>
        <end position="35"/>
    </location>
</feature>
<keyword evidence="1" id="KW-0677">Repeat</keyword>
<dbReference type="Pfam" id="PF26022">
    <property type="entry name" value="CC_Liprin_beta"/>
    <property type="match status" value="1"/>
</dbReference>
<proteinExistence type="predicted"/>
<dbReference type="InterPro" id="IPR029515">
    <property type="entry name" value="Liprin"/>
</dbReference>
<accession>A0A7R9LVY6</accession>
<organism evidence="5">
    <name type="scientific">Medioppia subpectinata</name>
    <dbReference type="NCBI Taxonomy" id="1979941"/>
    <lineage>
        <taxon>Eukaryota</taxon>
        <taxon>Metazoa</taxon>
        <taxon>Ecdysozoa</taxon>
        <taxon>Arthropoda</taxon>
        <taxon>Chelicerata</taxon>
        <taxon>Arachnida</taxon>
        <taxon>Acari</taxon>
        <taxon>Acariformes</taxon>
        <taxon>Sarcoptiformes</taxon>
        <taxon>Oribatida</taxon>
        <taxon>Brachypylina</taxon>
        <taxon>Oppioidea</taxon>
        <taxon>Oppiidae</taxon>
        <taxon>Medioppia</taxon>
    </lineage>
</organism>
<feature type="domain" description="Liprin-beta-1/2 coiled-coil" evidence="4">
    <location>
        <begin position="4"/>
        <end position="92"/>
    </location>
</feature>
<dbReference type="OrthoDB" id="6516566at2759"/>
<feature type="compositionally biased region" description="Low complexity" evidence="3">
    <location>
        <begin position="156"/>
        <end position="169"/>
    </location>
</feature>
<sequence>MGIMSEQIESQADKIGQMEELLDNTKSQLMATEDMFQQSLFNKSSLESAKLDLLSDVSKLRIELSDCQHSRITAEDRARKLDNELSVITSTLLERETEISALRLTLAKMARTTGYLLTDNELSLLRGKSFAAEYTRNRIPSSGESRVIDKPPLPISQRLLSSSNPSHSEPTSRRESTVSGRQ</sequence>
<dbReference type="AlphaFoldDB" id="A0A7R9LVY6"/>
<gene>
    <name evidence="5" type="ORF">OSB1V03_LOCUS21489</name>
</gene>
<evidence type="ECO:0000259" key="4">
    <source>
        <dbReference type="Pfam" id="PF26022"/>
    </source>
</evidence>
<evidence type="ECO:0000256" key="2">
    <source>
        <dbReference type="SAM" id="Coils"/>
    </source>
</evidence>
<dbReference type="PANTHER" id="PTHR12587:SF14">
    <property type="entry name" value="AT31531P"/>
    <property type="match status" value="1"/>
</dbReference>